<keyword evidence="1" id="KW-0677">Repeat</keyword>
<dbReference type="SMART" id="SM00248">
    <property type="entry name" value="ANK"/>
    <property type="match status" value="4"/>
</dbReference>
<keyword evidence="2" id="KW-0040">ANK repeat</keyword>
<sequence>MDALCLSLKVFEGDWNKALPEGSKAASQLRSAVLGRAIPYSSYEMVCHLIAKGADLRAREVYLGRPFIFSSGKITLLHIAALSWDLEGMQALIDHRGGVELADMVSIADVEGRLPLHWAMTGTHDCRNVKDNADDIISRMIATVKTLLDAKPESVNSRDQNGATAFHCALWIHIEYWEVFQTIEVLLDAYPSVDTLNSRNNRRNNRGMTALGEAITLYKCHGGTLEEVTSLIMIWLVDGANPRLCDKNEGRNILHILCMQSITELITPVILDQLLKFVDVNEMMTCGRTPLHYLGTD</sequence>
<evidence type="ECO:0000313" key="4">
    <source>
        <dbReference type="Proteomes" id="UP000191522"/>
    </source>
</evidence>
<dbReference type="InterPro" id="IPR002110">
    <property type="entry name" value="Ankyrin_rpt"/>
</dbReference>
<evidence type="ECO:0000313" key="3">
    <source>
        <dbReference type="EMBL" id="OQD72668.1"/>
    </source>
</evidence>
<organism evidence="3 4">
    <name type="scientific">Penicillium decumbens</name>
    <dbReference type="NCBI Taxonomy" id="69771"/>
    <lineage>
        <taxon>Eukaryota</taxon>
        <taxon>Fungi</taxon>
        <taxon>Dikarya</taxon>
        <taxon>Ascomycota</taxon>
        <taxon>Pezizomycotina</taxon>
        <taxon>Eurotiomycetes</taxon>
        <taxon>Eurotiomycetidae</taxon>
        <taxon>Eurotiales</taxon>
        <taxon>Aspergillaceae</taxon>
        <taxon>Penicillium</taxon>
    </lineage>
</organism>
<comment type="caution">
    <text evidence="3">The sequence shown here is derived from an EMBL/GenBank/DDBJ whole genome shotgun (WGS) entry which is preliminary data.</text>
</comment>
<dbReference type="OMA" id="CALWIHI"/>
<dbReference type="STRING" id="69771.A0A1V6P6T5"/>
<reference evidence="4" key="1">
    <citation type="journal article" date="2017" name="Nat. Microbiol.">
        <title>Global analysis of biosynthetic gene clusters reveals vast potential of secondary metabolite production in Penicillium species.</title>
        <authorList>
            <person name="Nielsen J.C."/>
            <person name="Grijseels S."/>
            <person name="Prigent S."/>
            <person name="Ji B."/>
            <person name="Dainat J."/>
            <person name="Nielsen K.F."/>
            <person name="Frisvad J.C."/>
            <person name="Workman M."/>
            <person name="Nielsen J."/>
        </authorList>
    </citation>
    <scope>NUCLEOTIDE SEQUENCE [LARGE SCALE GENOMIC DNA]</scope>
    <source>
        <strain evidence="4">IBT 11843</strain>
    </source>
</reference>
<accession>A0A1V6P6T5</accession>
<dbReference type="AlphaFoldDB" id="A0A1V6P6T5"/>
<evidence type="ECO:0000256" key="1">
    <source>
        <dbReference type="ARBA" id="ARBA00022737"/>
    </source>
</evidence>
<dbReference type="Proteomes" id="UP000191522">
    <property type="component" value="Unassembled WGS sequence"/>
</dbReference>
<dbReference type="PANTHER" id="PTHR24180">
    <property type="entry name" value="CYCLIN-DEPENDENT KINASE INHIBITOR 2C-RELATED"/>
    <property type="match status" value="1"/>
</dbReference>
<keyword evidence="4" id="KW-1185">Reference proteome</keyword>
<dbReference type="OrthoDB" id="823504at2759"/>
<gene>
    <name evidence="3" type="ORF">PENDEC_c020G00958</name>
</gene>
<proteinExistence type="predicted"/>
<dbReference type="Gene3D" id="1.25.40.20">
    <property type="entry name" value="Ankyrin repeat-containing domain"/>
    <property type="match status" value="2"/>
</dbReference>
<dbReference type="SUPFAM" id="SSF48403">
    <property type="entry name" value="Ankyrin repeat"/>
    <property type="match status" value="1"/>
</dbReference>
<dbReference type="EMBL" id="MDYL01000020">
    <property type="protein sequence ID" value="OQD72668.1"/>
    <property type="molecule type" value="Genomic_DNA"/>
</dbReference>
<protein>
    <submittedName>
        <fullName evidence="3">Uncharacterized protein</fullName>
    </submittedName>
</protein>
<dbReference type="PANTHER" id="PTHR24180:SF45">
    <property type="entry name" value="POLY [ADP-RIBOSE] POLYMERASE TANKYRASE"/>
    <property type="match status" value="1"/>
</dbReference>
<name>A0A1V6P6T5_PENDC</name>
<dbReference type="InterPro" id="IPR036770">
    <property type="entry name" value="Ankyrin_rpt-contain_sf"/>
</dbReference>
<dbReference type="InterPro" id="IPR051637">
    <property type="entry name" value="Ank_repeat_dom-contain_49"/>
</dbReference>
<evidence type="ECO:0000256" key="2">
    <source>
        <dbReference type="ARBA" id="ARBA00023043"/>
    </source>
</evidence>